<proteinExistence type="predicted"/>
<dbReference type="PRINTS" id="PR02091">
    <property type="entry name" value="HAUSAUGMINL5"/>
</dbReference>
<dbReference type="InterPro" id="IPR026215">
    <property type="entry name" value="HAUS5_metazoa"/>
</dbReference>
<keyword evidence="3" id="KW-1185">Reference proteome</keyword>
<dbReference type="AlphaFoldDB" id="A0AAY4ATR1"/>
<keyword evidence="1" id="KW-0175">Coiled coil</keyword>
<gene>
    <name evidence="2" type="primary">HAUS5</name>
</gene>
<evidence type="ECO:0000313" key="3">
    <source>
        <dbReference type="Proteomes" id="UP000694580"/>
    </source>
</evidence>
<organism evidence="2 3">
    <name type="scientific">Denticeps clupeoides</name>
    <name type="common">denticle herring</name>
    <dbReference type="NCBI Taxonomy" id="299321"/>
    <lineage>
        <taxon>Eukaryota</taxon>
        <taxon>Metazoa</taxon>
        <taxon>Chordata</taxon>
        <taxon>Craniata</taxon>
        <taxon>Vertebrata</taxon>
        <taxon>Euteleostomi</taxon>
        <taxon>Actinopterygii</taxon>
        <taxon>Neopterygii</taxon>
        <taxon>Teleostei</taxon>
        <taxon>Clupei</taxon>
        <taxon>Clupeiformes</taxon>
        <taxon>Denticipitoidei</taxon>
        <taxon>Denticipitidae</taxon>
        <taxon>Denticeps</taxon>
    </lineage>
</organism>
<evidence type="ECO:0000313" key="2">
    <source>
        <dbReference type="Ensembl" id="ENSDCDP00010012209.1"/>
    </source>
</evidence>
<reference evidence="2" key="2">
    <citation type="submission" date="2025-08" db="UniProtKB">
        <authorList>
            <consortium name="Ensembl"/>
        </authorList>
    </citation>
    <scope>IDENTIFICATION</scope>
</reference>
<name>A0AAY4ATR1_9TELE</name>
<reference evidence="2 3" key="1">
    <citation type="submission" date="2020-06" db="EMBL/GenBank/DDBJ databases">
        <authorList>
            <consortium name="Wellcome Sanger Institute Data Sharing"/>
        </authorList>
    </citation>
    <scope>NUCLEOTIDE SEQUENCE [LARGE SCALE GENOMIC DNA]</scope>
</reference>
<reference evidence="2" key="3">
    <citation type="submission" date="2025-09" db="UniProtKB">
        <authorList>
            <consortium name="Ensembl"/>
        </authorList>
    </citation>
    <scope>IDENTIFICATION</scope>
</reference>
<dbReference type="GO" id="GO:0051225">
    <property type="term" value="P:spindle assembly"/>
    <property type="evidence" value="ECO:0007669"/>
    <property type="project" value="InterPro"/>
</dbReference>
<dbReference type="GO" id="GO:0007098">
    <property type="term" value="P:centrosome cycle"/>
    <property type="evidence" value="ECO:0007669"/>
    <property type="project" value="InterPro"/>
</dbReference>
<protein>
    <recommendedName>
        <fullName evidence="4">HAUS augmin-like complex subunit 5</fullName>
    </recommendedName>
</protein>
<dbReference type="GO" id="GO:0070652">
    <property type="term" value="C:HAUS complex"/>
    <property type="evidence" value="ECO:0007669"/>
    <property type="project" value="InterPro"/>
</dbReference>
<dbReference type="GO" id="GO:0005813">
    <property type="term" value="C:centrosome"/>
    <property type="evidence" value="ECO:0007669"/>
    <property type="project" value="TreeGrafter"/>
</dbReference>
<dbReference type="InterPro" id="IPR029131">
    <property type="entry name" value="HAUS5"/>
</dbReference>
<evidence type="ECO:0008006" key="4">
    <source>
        <dbReference type="Google" id="ProtNLM"/>
    </source>
</evidence>
<dbReference type="Pfam" id="PF14817">
    <property type="entry name" value="HAUS5"/>
    <property type="match status" value="1"/>
</dbReference>
<sequence length="646" mass="75061">MGDKSLHRELRRWATEEFNFPPESLPHESYMKTLCVGSGAPIWKYVIRHVFQEKKVRVIRGNLQWYPYSMLSLFLKKLEGQSEAVRCQELQQEIEQLTAELAQLDSHINDAEEQLAAEEQSVSESWARYEESRSRELLLQAFRQRCVEDRHRLSADTNVYSTRRHFLEQLSSYPCCVLLLDNYAFNLSIAPPLTQREVRGLCEERVAFYQTLQADAEKKTDLIAYRLTRDQMEAVFKHWISAVQDLLQTHPPSHILTALHTLASQQQNAVLHEITSTDVPQYVVFILHFNGVNLPAIEEMPPVKSLFQAAWADVEQSLIELAQVRFRTEQLRGDVCTLRNEVELTLLHNEMQCRYCLVLRAVFGEEMQRVAQAAMRCSVEEQCIQLELRSQERQEELRNLRNQWKSVVDFRQLLEKRQEQVQGLIQITSSTKSELIRVHAEIRKLVKDQLVPQLDEVIQAASVLHNSVSQEARQFGNVSMASLDCRVIEGEQRVPATQLSIYRLNSAEFRNLCKCLEFPINRAPEDLLSQAVFQRWELRFLRGLLQRHSSSQARLQKLSSQLPAPDQNVLLQRVRSEDSALLQTLLPLARELLQRCSMGLAYAAQVKVAVQHWWEQPAQFSLGEVRQDGLTFQQWLQRWKMATKEF</sequence>
<dbReference type="PANTHER" id="PTHR28588:SF1">
    <property type="entry name" value="HAUS AUGMIN-LIKE COMPLEX SUBUNIT 5"/>
    <property type="match status" value="1"/>
</dbReference>
<evidence type="ECO:0000256" key="1">
    <source>
        <dbReference type="SAM" id="Coils"/>
    </source>
</evidence>
<dbReference type="GeneTree" id="ENSGT00940000165447"/>
<dbReference type="Proteomes" id="UP000694580">
    <property type="component" value="Chromosome 13"/>
</dbReference>
<dbReference type="Ensembl" id="ENSDCDT00010012801.1">
    <property type="protein sequence ID" value="ENSDCDP00010012209.1"/>
    <property type="gene ID" value="ENSDCDG00010005447.1"/>
</dbReference>
<feature type="coiled-coil region" evidence="1">
    <location>
        <begin position="80"/>
        <end position="121"/>
    </location>
</feature>
<accession>A0AAY4ATR1</accession>
<dbReference type="PANTHER" id="PTHR28588">
    <property type="entry name" value="HAUS AUGMIN-LIKE COMPLEX SUBUNIT 5"/>
    <property type="match status" value="1"/>
</dbReference>